<dbReference type="OrthoDB" id="9773088at2"/>
<feature type="domain" description="AAA" evidence="11">
    <location>
        <begin position="3"/>
        <end position="158"/>
    </location>
</feature>
<evidence type="ECO:0000256" key="1">
    <source>
        <dbReference type="ARBA" id="ARBA00010257"/>
    </source>
</evidence>
<dbReference type="STRING" id="459472.SAMN04487975_11310"/>
<gene>
    <name evidence="12" type="primary">minD</name>
    <name evidence="12" type="ORF">HF394_14795</name>
</gene>
<dbReference type="CDD" id="cd02036">
    <property type="entry name" value="MinD"/>
    <property type="match status" value="1"/>
</dbReference>
<organism evidence="12 13">
    <name type="scientific">Planococcus glaciei</name>
    <dbReference type="NCBI Taxonomy" id="459472"/>
    <lineage>
        <taxon>Bacteria</taxon>
        <taxon>Bacillati</taxon>
        <taxon>Bacillota</taxon>
        <taxon>Bacilli</taxon>
        <taxon>Bacillales</taxon>
        <taxon>Caryophanaceae</taxon>
        <taxon>Planococcus</taxon>
    </lineage>
</organism>
<evidence type="ECO:0000256" key="9">
    <source>
        <dbReference type="ARBA" id="ARBA00032845"/>
    </source>
</evidence>
<keyword evidence="6" id="KW-0717">Septation</keyword>
<keyword evidence="5 10" id="KW-0067">ATP-binding</keyword>
<dbReference type="Proteomes" id="UP000509222">
    <property type="component" value="Chromosome"/>
</dbReference>
<dbReference type="GO" id="GO:0000917">
    <property type="term" value="P:division septum assembly"/>
    <property type="evidence" value="ECO:0007669"/>
    <property type="project" value="UniProtKB-KW"/>
</dbReference>
<reference evidence="13" key="2">
    <citation type="submission" date="2020-06" db="EMBL/GenBank/DDBJ databases">
        <title>Isolation of Planomicrobium glaciei.</title>
        <authorList>
            <person name="Malisova L."/>
            <person name="Safrankova R."/>
            <person name="Jakubu V."/>
            <person name="Spanelova P."/>
        </authorList>
    </citation>
    <scope>NUCLEOTIDE SEQUENCE [LARGE SCALE GENOMIC DNA]</scope>
    <source>
        <strain evidence="13">NRL-ATB46093</strain>
    </source>
</reference>
<keyword evidence="3" id="KW-0132">Cell division</keyword>
<dbReference type="InterPro" id="IPR050625">
    <property type="entry name" value="ParA/MinD_ATPase"/>
</dbReference>
<evidence type="ECO:0000313" key="12">
    <source>
        <dbReference type="EMBL" id="QKX51735.1"/>
    </source>
</evidence>
<dbReference type="GO" id="GO:0005829">
    <property type="term" value="C:cytosol"/>
    <property type="evidence" value="ECO:0007669"/>
    <property type="project" value="TreeGrafter"/>
</dbReference>
<dbReference type="FunFam" id="3.40.50.300:FF:000068">
    <property type="entry name" value="Site-determining protein"/>
    <property type="match status" value="1"/>
</dbReference>
<keyword evidence="13" id="KW-1185">Reference proteome</keyword>
<evidence type="ECO:0000256" key="6">
    <source>
        <dbReference type="ARBA" id="ARBA00023210"/>
    </source>
</evidence>
<feature type="binding site" evidence="10">
    <location>
        <begin position="11"/>
        <end position="18"/>
    </location>
    <ligand>
        <name>ATP</name>
        <dbReference type="ChEBI" id="CHEBI:30616"/>
    </ligand>
</feature>
<evidence type="ECO:0000256" key="8">
    <source>
        <dbReference type="ARBA" id="ARBA00025436"/>
    </source>
</evidence>
<keyword evidence="7" id="KW-0131">Cell cycle</keyword>
<dbReference type="eggNOG" id="COG2894">
    <property type="taxonomic scope" value="Bacteria"/>
</dbReference>
<comment type="function">
    <text evidence="8">ATPase required for the correct placement of the division site. Cell division inhibitors MinC and MinD act in concert to form an inhibitor capable of blocking formation of the polar Z ring septums. Rapidly oscillates between the poles of the cell to destabilize FtsZ filaments that have formed before they mature into polar Z rings.</text>
</comment>
<keyword evidence="4 10" id="KW-0547">Nucleotide-binding</keyword>
<dbReference type="EMBL" id="CP051177">
    <property type="protein sequence ID" value="QKX51735.1"/>
    <property type="molecule type" value="Genomic_DNA"/>
</dbReference>
<dbReference type="NCBIfam" id="TIGR01968">
    <property type="entry name" value="minD_bact"/>
    <property type="match status" value="1"/>
</dbReference>
<evidence type="ECO:0000256" key="7">
    <source>
        <dbReference type="ARBA" id="ARBA00023306"/>
    </source>
</evidence>
<accession>A0A1G8IME5</accession>
<evidence type="ECO:0000313" key="13">
    <source>
        <dbReference type="Proteomes" id="UP000509222"/>
    </source>
</evidence>
<dbReference type="Gene3D" id="3.40.50.300">
    <property type="entry name" value="P-loop containing nucleotide triphosphate hydrolases"/>
    <property type="match status" value="1"/>
</dbReference>
<name>A0A1G8IME5_9BACL</name>
<dbReference type="InterPro" id="IPR027417">
    <property type="entry name" value="P-loop_NTPase"/>
</dbReference>
<dbReference type="PANTHER" id="PTHR43384">
    <property type="entry name" value="SEPTUM SITE-DETERMINING PROTEIN MIND HOMOLOG, CHLOROPLASTIC-RELATED"/>
    <property type="match status" value="1"/>
</dbReference>
<evidence type="ECO:0000256" key="10">
    <source>
        <dbReference type="PIRSR" id="PIRSR003092-1"/>
    </source>
</evidence>
<dbReference type="AlphaFoldDB" id="A0A1G8IME5"/>
<reference evidence="12 13" key="1">
    <citation type="submission" date="2020-04" db="EMBL/GenBank/DDBJ databases">
        <authorList>
            <person name="Pajer P."/>
            <person name="Broz P."/>
        </authorList>
    </citation>
    <scope>NUCLEOTIDE SEQUENCE [LARGE SCALE GENOMIC DNA]</scope>
    <source>
        <strain evidence="13">NRL-ATB46093</strain>
    </source>
</reference>
<sequence>MGEAIVITSGKGGVGKTTTTANLGTALALQGKKVCLIDTDIGLRNLDVILGLENRIIYDLIDVLEGRCKVHQALVKDKRFDDMLYLLPAAQTADKNDVNPEQMKELVTELKKDYDFVIIDCPAGIEQGYKNAVAGADKAIVVTTPEISAVRDADRIIGLLELEENIEPPKLIINRIRQHLMNSGESMDVNEITTHLSIDLLGIVADEESVISSSNRGEPVVMDPTNRAAIGYRNIARRILGESVPLMTMDKKNQNFFSKVKSIFAKS</sequence>
<dbReference type="Pfam" id="PF13614">
    <property type="entry name" value="AAA_31"/>
    <property type="match status" value="1"/>
</dbReference>
<dbReference type="InterPro" id="IPR010223">
    <property type="entry name" value="MinD"/>
</dbReference>
<dbReference type="GO" id="GO:0005524">
    <property type="term" value="F:ATP binding"/>
    <property type="evidence" value="ECO:0007669"/>
    <property type="project" value="UniProtKB-KW"/>
</dbReference>
<dbReference type="InterPro" id="IPR025501">
    <property type="entry name" value="MinD_FleN"/>
</dbReference>
<dbReference type="GO" id="GO:0051782">
    <property type="term" value="P:negative regulation of cell division"/>
    <property type="evidence" value="ECO:0007669"/>
    <property type="project" value="TreeGrafter"/>
</dbReference>
<evidence type="ECO:0000256" key="5">
    <source>
        <dbReference type="ARBA" id="ARBA00022840"/>
    </source>
</evidence>
<proteinExistence type="inferred from homology"/>
<evidence type="ECO:0000256" key="2">
    <source>
        <dbReference type="ARBA" id="ARBA00016887"/>
    </source>
</evidence>
<dbReference type="RefSeq" id="WP_036806219.1">
    <property type="nucleotide sequence ID" value="NZ_CP051177.1"/>
</dbReference>
<dbReference type="PIRSF" id="PIRSF003092">
    <property type="entry name" value="MinD"/>
    <property type="match status" value="1"/>
</dbReference>
<protein>
    <recommendedName>
        <fullName evidence="2">Septum site-determining protein MinD</fullName>
    </recommendedName>
    <alternativeName>
        <fullName evidence="9">Cell division inhibitor MinD</fullName>
    </alternativeName>
</protein>
<evidence type="ECO:0000256" key="3">
    <source>
        <dbReference type="ARBA" id="ARBA00022618"/>
    </source>
</evidence>
<dbReference type="PANTHER" id="PTHR43384:SF6">
    <property type="entry name" value="SEPTUM SITE-DETERMINING PROTEIN MIND HOMOLOG, CHLOROPLASTIC"/>
    <property type="match status" value="1"/>
</dbReference>
<evidence type="ECO:0000259" key="11">
    <source>
        <dbReference type="Pfam" id="PF13614"/>
    </source>
</evidence>
<dbReference type="InterPro" id="IPR025669">
    <property type="entry name" value="AAA_dom"/>
</dbReference>
<dbReference type="GO" id="GO:0016887">
    <property type="term" value="F:ATP hydrolysis activity"/>
    <property type="evidence" value="ECO:0007669"/>
    <property type="project" value="InterPro"/>
</dbReference>
<evidence type="ECO:0000256" key="4">
    <source>
        <dbReference type="ARBA" id="ARBA00022741"/>
    </source>
</evidence>
<dbReference type="GO" id="GO:0009898">
    <property type="term" value="C:cytoplasmic side of plasma membrane"/>
    <property type="evidence" value="ECO:0007669"/>
    <property type="project" value="TreeGrafter"/>
</dbReference>
<dbReference type="SUPFAM" id="SSF52540">
    <property type="entry name" value="P-loop containing nucleoside triphosphate hydrolases"/>
    <property type="match status" value="1"/>
</dbReference>
<comment type="similarity">
    <text evidence="1">Belongs to the ParA family. MinD subfamily.</text>
</comment>